<dbReference type="EMBL" id="CAJPWZ010002317">
    <property type="protein sequence ID" value="CAG2235314.1"/>
    <property type="molecule type" value="Genomic_DNA"/>
</dbReference>
<sequence length="205" mass="24214">MVTVSDDNTDDESKNASTQTISCIDIQRYRSLEKAIRVTAYVLRFIQNLRNSKDKRSIGFISVEERCKALKVLIVTVQQETFKDEIESLNSSSQKKVPLTYKHDKRQKDWDQCCSTYPIIRVWKGKIRTKKQEEKEPNDTSISFSLFLKCAKKALSSKKGRQQLFWDTYSYFWHYFFEDAAAEARMAEEEGFDNDFYSDFDEEFY</sequence>
<organism evidence="1 2">
    <name type="scientific">Mytilus edulis</name>
    <name type="common">Blue mussel</name>
    <dbReference type="NCBI Taxonomy" id="6550"/>
    <lineage>
        <taxon>Eukaryota</taxon>
        <taxon>Metazoa</taxon>
        <taxon>Spiralia</taxon>
        <taxon>Lophotrochozoa</taxon>
        <taxon>Mollusca</taxon>
        <taxon>Bivalvia</taxon>
        <taxon>Autobranchia</taxon>
        <taxon>Pteriomorphia</taxon>
        <taxon>Mytilida</taxon>
        <taxon>Mytiloidea</taxon>
        <taxon>Mytilidae</taxon>
        <taxon>Mytilinae</taxon>
        <taxon>Mytilus</taxon>
    </lineage>
</organism>
<dbReference type="AlphaFoldDB" id="A0A8S3TZK7"/>
<evidence type="ECO:0000313" key="1">
    <source>
        <dbReference type="EMBL" id="CAG2235314.1"/>
    </source>
</evidence>
<name>A0A8S3TZK7_MYTED</name>
<keyword evidence="2" id="KW-1185">Reference proteome</keyword>
<reference evidence="1" key="1">
    <citation type="submission" date="2021-03" db="EMBL/GenBank/DDBJ databases">
        <authorList>
            <person name="Bekaert M."/>
        </authorList>
    </citation>
    <scope>NUCLEOTIDE SEQUENCE</scope>
</reference>
<proteinExistence type="predicted"/>
<gene>
    <name evidence="1" type="ORF">MEDL_47905</name>
</gene>
<dbReference type="Proteomes" id="UP000683360">
    <property type="component" value="Unassembled WGS sequence"/>
</dbReference>
<protein>
    <submittedName>
        <fullName evidence="1">Uncharacterized protein</fullName>
    </submittedName>
</protein>
<comment type="caution">
    <text evidence="1">The sequence shown here is derived from an EMBL/GenBank/DDBJ whole genome shotgun (WGS) entry which is preliminary data.</text>
</comment>
<accession>A0A8S3TZK7</accession>
<evidence type="ECO:0000313" key="2">
    <source>
        <dbReference type="Proteomes" id="UP000683360"/>
    </source>
</evidence>